<dbReference type="InterPro" id="IPR002890">
    <property type="entry name" value="MG2"/>
</dbReference>
<dbReference type="SUPFAM" id="SSF48239">
    <property type="entry name" value="Terpenoid cyclases/Protein prenyltransferases"/>
    <property type="match status" value="1"/>
</dbReference>
<evidence type="ECO:0000256" key="2">
    <source>
        <dbReference type="ARBA" id="ARBA00010952"/>
    </source>
</evidence>
<dbReference type="InterPro" id="IPR047565">
    <property type="entry name" value="Alpha-macroglob_thiol-ester_cl"/>
</dbReference>
<accession>A0A3Q3BI28</accession>
<dbReference type="PROSITE" id="PS00477">
    <property type="entry name" value="ALPHA_2_MACROGLOBULIN"/>
    <property type="match status" value="1"/>
</dbReference>
<evidence type="ECO:0000256" key="6">
    <source>
        <dbReference type="ARBA" id="ARBA00022900"/>
    </source>
</evidence>
<comment type="subcellular location">
    <subcellularLocation>
        <location evidence="1">Secreted</location>
    </subcellularLocation>
</comment>
<evidence type="ECO:0000256" key="4">
    <source>
        <dbReference type="ARBA" id="ARBA00022690"/>
    </source>
</evidence>
<dbReference type="OMA" id="LRCYRQE"/>
<dbReference type="FunFam" id="2.60.40.1930:FF:000001">
    <property type="entry name" value="CD109 isoform 3"/>
    <property type="match status" value="1"/>
</dbReference>
<name>A0A3Q3BI28_KRYMA</name>
<dbReference type="Pfam" id="PF17789">
    <property type="entry name" value="MG4"/>
    <property type="match status" value="1"/>
</dbReference>
<evidence type="ECO:0000313" key="11">
    <source>
        <dbReference type="Ensembl" id="ENSKMAP00000029778.1"/>
    </source>
</evidence>
<dbReference type="SMART" id="SM01359">
    <property type="entry name" value="A2M_N_2"/>
    <property type="match status" value="1"/>
</dbReference>
<dbReference type="GO" id="GO:0005615">
    <property type="term" value="C:extracellular space"/>
    <property type="evidence" value="ECO:0007669"/>
    <property type="project" value="InterPro"/>
</dbReference>
<comment type="similarity">
    <text evidence="2">Belongs to the protease inhibitor I39 (alpha-2-macroglobulin) family.</text>
</comment>
<dbReference type="Gene3D" id="2.60.40.1930">
    <property type="match status" value="2"/>
</dbReference>
<dbReference type="Pfam" id="PF00207">
    <property type="entry name" value="A2M"/>
    <property type="match status" value="1"/>
</dbReference>
<dbReference type="PANTHER" id="PTHR11412">
    <property type="entry name" value="MACROGLOBULIN / COMPLEMENT"/>
    <property type="match status" value="1"/>
</dbReference>
<evidence type="ECO:0000256" key="7">
    <source>
        <dbReference type="ARBA" id="ARBA00023157"/>
    </source>
</evidence>
<dbReference type="InterPro" id="IPR019742">
    <property type="entry name" value="MacrogloblnA2_CS"/>
</dbReference>
<feature type="domain" description="Alpha-2-macroglobulin bait region" evidence="9">
    <location>
        <begin position="399"/>
        <end position="527"/>
    </location>
</feature>
<keyword evidence="3" id="KW-0964">Secreted</keyword>
<evidence type="ECO:0000313" key="12">
    <source>
        <dbReference type="Proteomes" id="UP000264800"/>
    </source>
</evidence>
<keyword evidence="6" id="KW-0722">Serine protease inhibitor</keyword>
<dbReference type="Gene3D" id="2.60.40.1940">
    <property type="match status" value="1"/>
</dbReference>
<dbReference type="Ensembl" id="ENSKMAT00000030146.1">
    <property type="protein sequence ID" value="ENSKMAP00000029778.1"/>
    <property type="gene ID" value="ENSKMAG00000022023.1"/>
</dbReference>
<reference evidence="11" key="2">
    <citation type="submission" date="2025-09" db="UniProtKB">
        <authorList>
            <consortium name="Ensembl"/>
        </authorList>
    </citation>
    <scope>IDENTIFICATION</scope>
</reference>
<keyword evidence="12" id="KW-1185">Reference proteome</keyword>
<dbReference type="InterPro" id="IPR011626">
    <property type="entry name" value="Alpha-macroglobulin_TED"/>
</dbReference>
<keyword evidence="4" id="KW-0646">Protease inhibitor</keyword>
<evidence type="ECO:0000259" key="10">
    <source>
        <dbReference type="SMART" id="SM01360"/>
    </source>
</evidence>
<dbReference type="InterPro" id="IPR013783">
    <property type="entry name" value="Ig-like_fold"/>
</dbReference>
<dbReference type="Gene3D" id="1.50.10.20">
    <property type="match status" value="1"/>
</dbReference>
<dbReference type="SMART" id="SM01360">
    <property type="entry name" value="A2M"/>
    <property type="match status" value="1"/>
</dbReference>
<dbReference type="InterPro" id="IPR040839">
    <property type="entry name" value="MG4"/>
</dbReference>
<dbReference type="GeneTree" id="ENSGT00940000162996"/>
<dbReference type="InterPro" id="IPR050473">
    <property type="entry name" value="A2M/Complement_sys"/>
</dbReference>
<sequence>QTPSVSCCAKSLLKTLVLIVRINPVHLLPAVLEAGSKAVFCVSLSQPSHHVTLTVTLKAEESDKVLLRKGTSIGFHKCYLFMVPLVPKDEVQKFKVEVISHGFYSREVKKVLIKVLNPRTFIQTDKPIYNPGQTVQFRVVTLNSKLKPADGLVSISTCSPDPHNNKIGAWANETSSSRILQLSYSLNSEALEGFYRIVVQQGGEIFYHSFKVQKYGKLDQFFFKPSSLYKHGKPVKGDIKVRVCRPLKNYQSCTPALIQKNSKEISLTSLCKTKQKEVVSMVTVSSLMKITYLIGRLSFVEIPKTYTHGTELVGKVKAVDYDGKPVPQLSLYLLCGERGYEVQAVTTNEDGVADFSINTHKLRGDVLVRRREMKKIAFYEPAKFRVYASGLGRLSAGFLRILPYTSPLRCGEQEEITIEYGWMMTVEKYLLFNTIDDLLPVSVNNGQFFITIRVKPDFTPYIQVVAYVVLRCDKVLAHSAKFPTEKCFKNPFSPSPALPGGETKLCVKAEPISLCGVSLVELNVLKRSSGKILDADKILDLLPFKKTNSIPSELEDPLECMHVRPKRHAALAVTNQERNDAYAVFEVCIIYSLKSKLGFVCICCSREHGKTCVSYTVPETMNTWETEIYCLSPHSFGLAPRILLSVFRPFSLDFTLTSTLVLGESLILKAKVINHLQTCIKVKVTPSASSDFILTTQANDQFTFCLCAGKHKKIRWIFTPSVIGDVNVVLTAEAVPSQTPCCDQQVYVPEKGHIVVVKRSLTVKAVGIEIIKTQSWLFCPKGQYVAGSALVSVCLCAGDIFSQRLKYLGQLLQLPYGCGEQNIALMAMNTDILHYLQNAHLLSEETRKKGSYLLTNGYQRQLIYKDKKGAFSTFGSGPGNTWLTAFGMITFYKAQAFIYIDPRIIEESRKWLECQQLKNGCFKVSGKLFNDKIRGGVPDELTLTAYVTAAFLEMETPTNVSKYKLGLYCLRESVNDFSNIYTTALLAYVYTLLGDTETRTTLLVHLDSVAKREGDLLYWCPTAENSSPLCVETTAYVMLAKLSSTLSASDLTCASSIVRWLIRQQNYHGGFVSTQDSAVALKALALYATLVPSPEGSSLVTVSSPSDHLLFHVNSENKQVYQEMMLQDLKGKYWLKAEGYACTSVQVSDTLFCYVQLHKDIPVYHELQLVLEDVVLHLKPSTSC</sequence>
<evidence type="ECO:0000256" key="1">
    <source>
        <dbReference type="ARBA" id="ARBA00004613"/>
    </source>
</evidence>
<dbReference type="InterPro" id="IPR008930">
    <property type="entry name" value="Terpenoid_cyclase/PrenylTrfase"/>
</dbReference>
<keyword evidence="5" id="KW-0732">Signal</keyword>
<keyword evidence="7" id="KW-1015">Disulfide bond</keyword>
<dbReference type="Gene3D" id="2.60.40.10">
    <property type="entry name" value="Immunoglobulins"/>
    <property type="match status" value="2"/>
</dbReference>
<dbReference type="GO" id="GO:0007399">
    <property type="term" value="P:nervous system development"/>
    <property type="evidence" value="ECO:0007669"/>
    <property type="project" value="UniProtKB-ARBA"/>
</dbReference>
<evidence type="ECO:0000259" key="9">
    <source>
        <dbReference type="SMART" id="SM01359"/>
    </source>
</evidence>
<reference evidence="11" key="1">
    <citation type="submission" date="2025-08" db="UniProtKB">
        <authorList>
            <consortium name="Ensembl"/>
        </authorList>
    </citation>
    <scope>IDENTIFICATION</scope>
</reference>
<dbReference type="AlphaFoldDB" id="A0A3Q3BI28"/>
<dbReference type="PANTHER" id="PTHR11412:SF150">
    <property type="entry name" value="ALPHA-2-MACROGLOBULIN-RELATED"/>
    <property type="match status" value="1"/>
</dbReference>
<dbReference type="Gene3D" id="6.20.50.160">
    <property type="match status" value="1"/>
</dbReference>
<dbReference type="Pfam" id="PF07678">
    <property type="entry name" value="TED_complement"/>
    <property type="match status" value="1"/>
</dbReference>
<evidence type="ECO:0000256" key="5">
    <source>
        <dbReference type="ARBA" id="ARBA00022729"/>
    </source>
</evidence>
<dbReference type="Pfam" id="PF01835">
    <property type="entry name" value="MG2"/>
    <property type="match status" value="1"/>
</dbReference>
<protein>
    <submittedName>
        <fullName evidence="11">Uncharacterized protein</fullName>
    </submittedName>
</protein>
<dbReference type="InterPro" id="IPR011625">
    <property type="entry name" value="A2M_N_BRD"/>
</dbReference>
<dbReference type="Pfam" id="PF07703">
    <property type="entry name" value="A2M_BRD"/>
    <property type="match status" value="1"/>
</dbReference>
<dbReference type="InterPro" id="IPR001599">
    <property type="entry name" value="Macroglobln_a2"/>
</dbReference>
<feature type="domain" description="Alpha-2-macroglobulin" evidence="10">
    <location>
        <begin position="592"/>
        <end position="686"/>
    </location>
</feature>
<organism evidence="11 12">
    <name type="scientific">Kryptolebias marmoratus</name>
    <name type="common">Mangrove killifish</name>
    <name type="synonym">Rivulus marmoratus</name>
    <dbReference type="NCBI Taxonomy" id="37003"/>
    <lineage>
        <taxon>Eukaryota</taxon>
        <taxon>Metazoa</taxon>
        <taxon>Chordata</taxon>
        <taxon>Craniata</taxon>
        <taxon>Vertebrata</taxon>
        <taxon>Euteleostomi</taxon>
        <taxon>Actinopterygii</taxon>
        <taxon>Neopterygii</taxon>
        <taxon>Teleostei</taxon>
        <taxon>Neoteleostei</taxon>
        <taxon>Acanthomorphata</taxon>
        <taxon>Ovalentaria</taxon>
        <taxon>Atherinomorphae</taxon>
        <taxon>Cyprinodontiformes</taxon>
        <taxon>Rivulidae</taxon>
        <taxon>Kryptolebias</taxon>
    </lineage>
</organism>
<dbReference type="Gene3D" id="2.60.120.1540">
    <property type="match status" value="1"/>
</dbReference>
<keyword evidence="8" id="KW-0325">Glycoprotein</keyword>
<evidence type="ECO:0000256" key="8">
    <source>
        <dbReference type="ARBA" id="ARBA00023180"/>
    </source>
</evidence>
<dbReference type="InterPro" id="IPR014756">
    <property type="entry name" value="Ig_E-set"/>
</dbReference>
<proteinExistence type="inferred from homology"/>
<dbReference type="Proteomes" id="UP000264800">
    <property type="component" value="Unplaced"/>
</dbReference>
<dbReference type="SUPFAM" id="SSF81296">
    <property type="entry name" value="E set domains"/>
    <property type="match status" value="1"/>
</dbReference>
<dbReference type="SMART" id="SM01419">
    <property type="entry name" value="Thiol-ester_cl"/>
    <property type="match status" value="1"/>
</dbReference>
<dbReference type="STRING" id="37003.ENSKMAP00000029778"/>
<evidence type="ECO:0000256" key="3">
    <source>
        <dbReference type="ARBA" id="ARBA00022525"/>
    </source>
</evidence>
<dbReference type="GO" id="GO:0004867">
    <property type="term" value="F:serine-type endopeptidase inhibitor activity"/>
    <property type="evidence" value="ECO:0007669"/>
    <property type="project" value="UniProtKB-KW"/>
</dbReference>